<evidence type="ECO:0000313" key="2">
    <source>
        <dbReference type="EMBL" id="MBK0403121.1"/>
    </source>
</evidence>
<protein>
    <submittedName>
        <fullName evidence="2">PA2169 family four-helix-bundle protein</fullName>
    </submittedName>
</protein>
<feature type="domain" description="DUF2383" evidence="1">
    <location>
        <begin position="7"/>
        <end position="115"/>
    </location>
</feature>
<name>A0ABS1C145_9BACT</name>
<evidence type="ECO:0000259" key="1">
    <source>
        <dbReference type="Pfam" id="PF09537"/>
    </source>
</evidence>
<dbReference type="InterPro" id="IPR016920">
    <property type="entry name" value="UCP029477"/>
</dbReference>
<dbReference type="InterPro" id="IPR011971">
    <property type="entry name" value="CHP02284"/>
</dbReference>
<dbReference type="InterPro" id="IPR012347">
    <property type="entry name" value="Ferritin-like"/>
</dbReference>
<dbReference type="RefSeq" id="WP_200505856.1">
    <property type="nucleotide sequence ID" value="NZ_JAEHFX010000003.1"/>
</dbReference>
<dbReference type="NCBIfam" id="TIGR02284">
    <property type="entry name" value="PA2169 family four-helix-bundle protein"/>
    <property type="match status" value="1"/>
</dbReference>
<accession>A0ABS1C145</accession>
<evidence type="ECO:0000313" key="3">
    <source>
        <dbReference type="Proteomes" id="UP000644147"/>
    </source>
</evidence>
<keyword evidence="3" id="KW-1185">Reference proteome</keyword>
<gene>
    <name evidence="2" type="ORF">I5M27_09005</name>
</gene>
<dbReference type="Gene3D" id="1.20.1260.10">
    <property type="match status" value="1"/>
</dbReference>
<proteinExistence type="predicted"/>
<organism evidence="2 3">
    <name type="scientific">Adhaeribacter terrigena</name>
    <dbReference type="NCBI Taxonomy" id="2793070"/>
    <lineage>
        <taxon>Bacteria</taxon>
        <taxon>Pseudomonadati</taxon>
        <taxon>Bacteroidota</taxon>
        <taxon>Cytophagia</taxon>
        <taxon>Cytophagales</taxon>
        <taxon>Hymenobacteraceae</taxon>
        <taxon>Adhaeribacter</taxon>
    </lineage>
</organism>
<dbReference type="EMBL" id="JAEHFX010000003">
    <property type="protein sequence ID" value="MBK0403121.1"/>
    <property type="molecule type" value="Genomic_DNA"/>
</dbReference>
<reference evidence="2 3" key="1">
    <citation type="submission" date="2020-12" db="EMBL/GenBank/DDBJ databases">
        <title>Bacterial novel species Adhaeribacter sp. BT258 isolated from soil.</title>
        <authorList>
            <person name="Jung H.-Y."/>
        </authorList>
    </citation>
    <scope>NUCLEOTIDE SEQUENCE [LARGE SCALE GENOMIC DNA]</scope>
    <source>
        <strain evidence="2 3">BT258</strain>
    </source>
</reference>
<dbReference type="PIRSF" id="PIRSF029477">
    <property type="entry name" value="UCP029477"/>
    <property type="match status" value="1"/>
</dbReference>
<sequence>MNNQKEIVSVLHHLIDRCKDGSKGFFTAAEDVDDPQLKTMFKKFSVQRDGMITQLQDELHKIGKSDSESGSIEGKVHRAWIDLSSALASKDRKRILEECERGEDYAVAAYQKALKADLPPNIHQIVEQQYQQVKQTHDQVRDLRDQAKANS</sequence>
<comment type="caution">
    <text evidence="2">The sequence shown here is derived from an EMBL/GenBank/DDBJ whole genome shotgun (WGS) entry which is preliminary data.</text>
</comment>
<dbReference type="InterPro" id="IPR019052">
    <property type="entry name" value="DUF2383"/>
</dbReference>
<dbReference type="Proteomes" id="UP000644147">
    <property type="component" value="Unassembled WGS sequence"/>
</dbReference>
<dbReference type="Pfam" id="PF09537">
    <property type="entry name" value="DUF2383"/>
    <property type="match status" value="1"/>
</dbReference>